<sequence length="113" mass="12421">MKKPANGSIQTSQFKLAFPSQRRTETTITSSKISEKKTFSQEAALPLPKRNNIKDNARAHEEALVLPNGRNGRSYGNKCKHISALDQERSEGDMGPSPNLSGSLRLISKDHAC</sequence>
<name>A0ABD1EIY6_HYPHA</name>
<evidence type="ECO:0000256" key="1">
    <source>
        <dbReference type="SAM" id="MobiDB-lite"/>
    </source>
</evidence>
<comment type="caution">
    <text evidence="2">The sequence shown here is derived from an EMBL/GenBank/DDBJ whole genome shotgun (WGS) entry which is preliminary data.</text>
</comment>
<keyword evidence="3" id="KW-1185">Reference proteome</keyword>
<reference evidence="2 3" key="1">
    <citation type="submission" date="2024-05" db="EMBL/GenBank/DDBJ databases">
        <title>Genetic variation in Jamaican populations of the coffee berry borer (Hypothenemus hampei).</title>
        <authorList>
            <person name="Errbii M."/>
            <person name="Myrie A."/>
        </authorList>
    </citation>
    <scope>NUCLEOTIDE SEQUENCE [LARGE SCALE GENOMIC DNA]</scope>
    <source>
        <strain evidence="2">JA-Hopewell-2020-01-JO</strain>
        <tissue evidence="2">Whole body</tissue>
    </source>
</reference>
<evidence type="ECO:0000313" key="2">
    <source>
        <dbReference type="EMBL" id="KAL1494669.1"/>
    </source>
</evidence>
<organism evidence="2 3">
    <name type="scientific">Hypothenemus hampei</name>
    <name type="common">Coffee berry borer</name>
    <dbReference type="NCBI Taxonomy" id="57062"/>
    <lineage>
        <taxon>Eukaryota</taxon>
        <taxon>Metazoa</taxon>
        <taxon>Ecdysozoa</taxon>
        <taxon>Arthropoda</taxon>
        <taxon>Hexapoda</taxon>
        <taxon>Insecta</taxon>
        <taxon>Pterygota</taxon>
        <taxon>Neoptera</taxon>
        <taxon>Endopterygota</taxon>
        <taxon>Coleoptera</taxon>
        <taxon>Polyphaga</taxon>
        <taxon>Cucujiformia</taxon>
        <taxon>Curculionidae</taxon>
        <taxon>Scolytinae</taxon>
        <taxon>Hypothenemus</taxon>
    </lineage>
</organism>
<dbReference type="Proteomes" id="UP001566132">
    <property type="component" value="Unassembled WGS sequence"/>
</dbReference>
<feature type="region of interest" description="Disordered" evidence="1">
    <location>
        <begin position="83"/>
        <end position="113"/>
    </location>
</feature>
<dbReference type="AlphaFoldDB" id="A0ABD1EIY6"/>
<evidence type="ECO:0008006" key="4">
    <source>
        <dbReference type="Google" id="ProtNLM"/>
    </source>
</evidence>
<protein>
    <recommendedName>
        <fullName evidence="4">Exophilin 5</fullName>
    </recommendedName>
</protein>
<accession>A0ABD1EIY6</accession>
<feature type="region of interest" description="Disordered" evidence="1">
    <location>
        <begin position="1"/>
        <end position="52"/>
    </location>
</feature>
<evidence type="ECO:0000313" key="3">
    <source>
        <dbReference type="Proteomes" id="UP001566132"/>
    </source>
</evidence>
<gene>
    <name evidence="2" type="ORF">ABEB36_010235</name>
</gene>
<proteinExistence type="predicted"/>
<dbReference type="EMBL" id="JBDJPC010000007">
    <property type="protein sequence ID" value="KAL1494669.1"/>
    <property type="molecule type" value="Genomic_DNA"/>
</dbReference>